<accession>A0A934JXN3</accession>
<evidence type="ECO:0000259" key="1">
    <source>
        <dbReference type="Pfam" id="PF01402"/>
    </source>
</evidence>
<name>A0A934JXN3_9BACT</name>
<dbReference type="CDD" id="cd22231">
    <property type="entry name" value="RHH_NikR_HicB-like"/>
    <property type="match status" value="1"/>
</dbReference>
<dbReference type="InterPro" id="IPR002145">
    <property type="entry name" value="CopG"/>
</dbReference>
<dbReference type="EMBL" id="JAEKNS010000015">
    <property type="protein sequence ID" value="MBJ7593417.1"/>
    <property type="molecule type" value="Genomic_DNA"/>
</dbReference>
<dbReference type="RefSeq" id="WP_337308674.1">
    <property type="nucleotide sequence ID" value="NZ_JAEKNS010000015.1"/>
</dbReference>
<dbReference type="GO" id="GO:0006355">
    <property type="term" value="P:regulation of DNA-templated transcription"/>
    <property type="evidence" value="ECO:0007669"/>
    <property type="project" value="InterPro"/>
</dbReference>
<proteinExistence type="predicted"/>
<dbReference type="Pfam" id="PF01402">
    <property type="entry name" value="RHH_1"/>
    <property type="match status" value="1"/>
</dbReference>
<dbReference type="InterPro" id="IPR013321">
    <property type="entry name" value="Arc_rbn_hlx_hlx"/>
</dbReference>
<dbReference type="AlphaFoldDB" id="A0A934JXN3"/>
<organism evidence="2 3">
    <name type="scientific">Candidatus Aeolococcus gillhamiae</name>
    <dbReference type="NCBI Taxonomy" id="3127015"/>
    <lineage>
        <taxon>Bacteria</taxon>
        <taxon>Bacillati</taxon>
        <taxon>Candidatus Dormiibacterota</taxon>
        <taxon>Candidatus Dormibacteria</taxon>
        <taxon>Candidatus Aeolococcales</taxon>
        <taxon>Candidatus Aeolococcaceae</taxon>
        <taxon>Candidatus Aeolococcus</taxon>
    </lineage>
</organism>
<protein>
    <submittedName>
        <fullName evidence="2">Ribbon-helix-helix protein, CopG family</fullName>
    </submittedName>
</protein>
<dbReference type="Proteomes" id="UP000606991">
    <property type="component" value="Unassembled WGS sequence"/>
</dbReference>
<dbReference type="SUPFAM" id="SSF47598">
    <property type="entry name" value="Ribbon-helix-helix"/>
    <property type="match status" value="1"/>
</dbReference>
<feature type="domain" description="Ribbon-helix-helix protein CopG" evidence="1">
    <location>
        <begin position="7"/>
        <end position="44"/>
    </location>
</feature>
<reference evidence="2 3" key="1">
    <citation type="submission" date="2020-10" db="EMBL/GenBank/DDBJ databases">
        <title>Ca. Dormibacterota MAGs.</title>
        <authorList>
            <person name="Montgomery K."/>
        </authorList>
    </citation>
    <scope>NUCLEOTIDE SEQUENCE [LARGE SCALE GENOMIC DNA]</scope>
    <source>
        <strain evidence="2">SC8812_S17_18</strain>
    </source>
</reference>
<dbReference type="InterPro" id="IPR010985">
    <property type="entry name" value="Ribbon_hlx_hlx"/>
</dbReference>
<gene>
    <name evidence="2" type="ORF">JF886_00910</name>
</gene>
<dbReference type="Gene3D" id="1.10.1220.10">
    <property type="entry name" value="Met repressor-like"/>
    <property type="match status" value="1"/>
</dbReference>
<comment type="caution">
    <text evidence="2">The sequence shown here is derived from an EMBL/GenBank/DDBJ whole genome shotgun (WGS) entry which is preliminary data.</text>
</comment>
<evidence type="ECO:0000313" key="2">
    <source>
        <dbReference type="EMBL" id="MBJ7593417.1"/>
    </source>
</evidence>
<sequence>MRTTGTVTISLPPDLASEVDRLADAEGMTRSELLRQAFRQYAERRRRWDQAFAYGEAHVGATSLTEGSVMEAVKKRRRARGRTVH</sequence>
<evidence type="ECO:0000313" key="3">
    <source>
        <dbReference type="Proteomes" id="UP000606991"/>
    </source>
</evidence>